<dbReference type="Proteomes" id="UP000071644">
    <property type="component" value="Unassembled WGS sequence"/>
</dbReference>
<evidence type="ECO:0000313" key="2">
    <source>
        <dbReference type="EMBL" id="KTT15095.1"/>
    </source>
</evidence>
<comment type="caution">
    <text evidence="2">The sequence shown here is derived from an EMBL/GenBank/DDBJ whole genome shotgun (WGS) entry which is preliminary data.</text>
</comment>
<evidence type="ECO:0000256" key="1">
    <source>
        <dbReference type="SAM" id="MobiDB-lite"/>
    </source>
</evidence>
<sequence length="423" mass="46024">MPNISKAGELDPTFASRGRFSHHQYNHVGPMAVLESTGHILVSSAHRTEQHIKLLQLDAGGVPDREFGTDGVAIVEYTGALRVFLSTIITDETGGIYVVGDFNYAPDSYYPVVFHLLPDGKPDTQFGENGQAYRVYRSISSTRQHRPINSTPGSKHSSSTTPRSTSGSIWDGVLYFHSRDHIVAITLNGDLDTEFNGTGFWGAAHEGQPVLLGAIAVTEQGIYAAHTPMPIEDYQSHVIVTRLDHRANVDETFAAHGHLQLSTPGHTLLAARLEQSTSNHHFVLACRTDINTYDEGTALMSFKRDGAPNTHFNAGQPVIIQKDPSVMASALDLAFDGQPGDHEKIYLAVMYEDEAARDPLVLLRFNSDGTLDNNFGTAGWAFVGESGTALKVSCQANGQPLVACNLKLATDPRTGLYLVRLTR</sequence>
<organism evidence="2 3">
    <name type="scientific">Pseudomonas parafulva</name>
    <dbReference type="NCBI Taxonomy" id="157782"/>
    <lineage>
        <taxon>Bacteria</taxon>
        <taxon>Pseudomonadati</taxon>
        <taxon>Pseudomonadota</taxon>
        <taxon>Gammaproteobacteria</taxon>
        <taxon>Pseudomonadales</taxon>
        <taxon>Pseudomonadaceae</taxon>
        <taxon>Pseudomonas</taxon>
    </lineage>
</organism>
<name>A0AAJ0LGV1_9PSED</name>
<dbReference type="InterPro" id="IPR013431">
    <property type="entry name" value="Delta_60_rpt"/>
</dbReference>
<proteinExistence type="predicted"/>
<accession>A0AAJ0LGV1</accession>
<dbReference type="Gene3D" id="2.80.10.50">
    <property type="match status" value="2"/>
</dbReference>
<protein>
    <submittedName>
        <fullName evidence="2">Uncharacterized protein</fullName>
    </submittedName>
</protein>
<dbReference type="RefSeq" id="WP_058639790.1">
    <property type="nucleotide sequence ID" value="NZ_LDSN01000068.1"/>
</dbReference>
<dbReference type="AlphaFoldDB" id="A0AAJ0LGV1"/>
<reference evidence="2 3" key="1">
    <citation type="journal article" date="2016" name="Front. Microbiol.">
        <title>Genomic Resource of Rice Seed Associated Bacteria.</title>
        <authorList>
            <person name="Midha S."/>
            <person name="Bansal K."/>
            <person name="Sharma S."/>
            <person name="Kumar N."/>
            <person name="Patil P.P."/>
            <person name="Chaudhry V."/>
            <person name="Patil P.B."/>
        </authorList>
    </citation>
    <scope>NUCLEOTIDE SEQUENCE [LARGE SCALE GENOMIC DNA]</scope>
    <source>
        <strain evidence="2 3">NS96</strain>
    </source>
</reference>
<dbReference type="EMBL" id="LDSN01000068">
    <property type="protein sequence ID" value="KTT15095.1"/>
    <property type="molecule type" value="Genomic_DNA"/>
</dbReference>
<gene>
    <name evidence="2" type="ORF">NS96R_19695</name>
</gene>
<feature type="compositionally biased region" description="Polar residues" evidence="1">
    <location>
        <begin position="143"/>
        <end position="153"/>
    </location>
</feature>
<feature type="compositionally biased region" description="Low complexity" evidence="1">
    <location>
        <begin position="154"/>
        <end position="166"/>
    </location>
</feature>
<dbReference type="Pfam" id="PF17164">
    <property type="entry name" value="DUF5122"/>
    <property type="match status" value="1"/>
</dbReference>
<evidence type="ECO:0000313" key="3">
    <source>
        <dbReference type="Proteomes" id="UP000071644"/>
    </source>
</evidence>
<feature type="region of interest" description="Disordered" evidence="1">
    <location>
        <begin position="143"/>
        <end position="166"/>
    </location>
</feature>